<dbReference type="OrthoDB" id="298777at2759"/>
<dbReference type="Proteomes" id="UP000683925">
    <property type="component" value="Unassembled WGS sequence"/>
</dbReference>
<reference evidence="1" key="1">
    <citation type="submission" date="2021-01" db="EMBL/GenBank/DDBJ databases">
        <authorList>
            <consortium name="Genoscope - CEA"/>
            <person name="William W."/>
        </authorList>
    </citation>
    <scope>NUCLEOTIDE SEQUENCE</scope>
</reference>
<accession>A0A8S1TQ32</accession>
<dbReference type="PANTHER" id="PTHR33706:SF1">
    <property type="entry name" value="TPR REPEAT PROTEIN"/>
    <property type="match status" value="1"/>
</dbReference>
<organism evidence="1 2">
    <name type="scientific">Paramecium octaurelia</name>
    <dbReference type="NCBI Taxonomy" id="43137"/>
    <lineage>
        <taxon>Eukaryota</taxon>
        <taxon>Sar</taxon>
        <taxon>Alveolata</taxon>
        <taxon>Ciliophora</taxon>
        <taxon>Intramacronucleata</taxon>
        <taxon>Oligohymenophorea</taxon>
        <taxon>Peniculida</taxon>
        <taxon>Parameciidae</taxon>
        <taxon>Paramecium</taxon>
    </lineage>
</organism>
<sequence length="507" mass="59163">MNFQAQNNLDCQDIRIWRLGTIDLEVKKLLYNQYQLLTKKIQILQTKENLVYLEDGAILRNEQLKISNNHPQLLKYVDQIKYLQWEGQYGEKYKKKVGYWQPTWQGKELKGAGGYYDNGLKQGLWKELAKNYQIQAQIYEKGEYINDIKQGTWKYIYNNDIIGGGYYDYQGLKNGKWIELHDEFWKDEQILYIGEYKDNRKIGIWDIWFKEEYGIKFQQIGGGSYDCGGDNNKIGRWIEPIDGRTCASKATQNGAYKNGKKIGRWDIKQKGELMYNIKIAQQNSGGGLYDSEGNGHKIGKWVELNDRFDNWTFVTEKGKYQNGQRVGKWAIKFEEEKIGGGSYDEIGNGIKIGNWVELSYAFWRDVQVTQYGEYKNGKKVGRWFFENEEEQIGGGSYHEDGNETKIGYWGELSDEFSSGSEITYNGQYKDGKKVGRWDIMFRDEQIGGGSYDDEGYGLKIGKWIESTEIFGLGSEITYNGEYQNGKKVGKWLEMRDTQQQRQIDYDY</sequence>
<proteinExistence type="predicted"/>
<dbReference type="OMA" id="WIEVNER"/>
<protein>
    <submittedName>
        <fullName evidence="1">Uncharacterized protein</fullName>
    </submittedName>
</protein>
<name>A0A8S1TQ32_PAROT</name>
<evidence type="ECO:0000313" key="1">
    <source>
        <dbReference type="EMBL" id="CAD8154083.1"/>
    </source>
</evidence>
<evidence type="ECO:0000313" key="2">
    <source>
        <dbReference type="Proteomes" id="UP000683925"/>
    </source>
</evidence>
<gene>
    <name evidence="1" type="ORF">POCTA_138.1.T0280356</name>
</gene>
<dbReference type="PANTHER" id="PTHR33706">
    <property type="entry name" value="MORN VARIANT REPEAT PROTEIN"/>
    <property type="match status" value="1"/>
</dbReference>
<dbReference type="AlphaFoldDB" id="A0A8S1TQ32"/>
<comment type="caution">
    <text evidence="1">The sequence shown here is derived from an EMBL/GenBank/DDBJ whole genome shotgun (WGS) entry which is preliminary data.</text>
</comment>
<keyword evidence="2" id="KW-1185">Reference proteome</keyword>
<dbReference type="EMBL" id="CAJJDP010000028">
    <property type="protein sequence ID" value="CAD8154083.1"/>
    <property type="molecule type" value="Genomic_DNA"/>
</dbReference>